<evidence type="ECO:0000256" key="2">
    <source>
        <dbReference type="SAM" id="Phobius"/>
    </source>
</evidence>
<evidence type="ECO:0000313" key="4">
    <source>
        <dbReference type="Proteomes" id="UP000095751"/>
    </source>
</evidence>
<dbReference type="InterPro" id="IPR052918">
    <property type="entry name" value="Motility_Chemotaxis_Reg"/>
</dbReference>
<feature type="region of interest" description="Disordered" evidence="1">
    <location>
        <begin position="1831"/>
        <end position="1883"/>
    </location>
</feature>
<evidence type="ECO:0000256" key="1">
    <source>
        <dbReference type="SAM" id="MobiDB-lite"/>
    </source>
</evidence>
<keyword evidence="2" id="KW-0472">Membrane</keyword>
<dbReference type="KEGG" id="fcy:FRACYDRAFT_264939"/>
<name>A0A1E7EN75_9STRA</name>
<proteinExistence type="predicted"/>
<feature type="compositionally biased region" description="Polar residues" evidence="1">
    <location>
        <begin position="1688"/>
        <end position="1702"/>
    </location>
</feature>
<dbReference type="PANTHER" id="PTHR35580:SF1">
    <property type="entry name" value="PHYTASE-LIKE DOMAIN-CONTAINING PROTEIN"/>
    <property type="match status" value="1"/>
</dbReference>
<evidence type="ECO:0000313" key="3">
    <source>
        <dbReference type="EMBL" id="OEU07361.1"/>
    </source>
</evidence>
<dbReference type="PANTHER" id="PTHR35580">
    <property type="entry name" value="CELL SURFACE GLYCOPROTEIN (S-LAYER PROTEIN)-LIKE PROTEIN"/>
    <property type="match status" value="1"/>
</dbReference>
<keyword evidence="2" id="KW-0812">Transmembrane</keyword>
<dbReference type="Proteomes" id="UP000095751">
    <property type="component" value="Unassembled WGS sequence"/>
</dbReference>
<feature type="region of interest" description="Disordered" evidence="1">
    <location>
        <begin position="1688"/>
        <end position="1712"/>
    </location>
</feature>
<sequence length="1883" mass="201696">MTLTMKTKKLSSRSSSSSCSSIILLLLVQLVSVSFLSTTTTTNVVLVNAIGSSGLQSGPSSGSFYAGGMVFDKDDETLFITGIHYNQDIVDFVDGEATDAVLFGTGEQTTKSSSCFTASIVFSYYEDGSLFEDGINDFGGSKLNTDGTLVQETCTALTVHKATPISQLIVMGTKERRIINQDTSIPLEGMVTILDENNLSAVLEKVPLVDKDDPTTQFVYPVAVTTDKFNDDFIYFASLTSIDSIENTVESQKKYPDWLKHQHYGSSFDFHVTKIKISEVTIDPFGGGEEEFDGISTGSGTTSTTISKEWTTEFPLDPSSENPKPRVYIGGIIHKKTSLTTDDSLLIVVGSTRGIGPGYGLAEGDDEDGFITVIDPLTGEFLGDGVREGSAADDIVTGICDDVNDPDHFFIVGATEGNIGVQQADFTTIQRDNPTMVLPTKTLQPFIRQVKSDRSSSDSDNLWTLQWAILNQDDTSGSKSGFGSAMGCVVDGDYIYVAGTVDMDASIVQGSTIKQSQGGDDVFITKINKTTQSVEWMTQLGSTGNDRVARYGGITIDNKGNPIIYGDTTGSMYRTRSADENTGNDANEVVEDMFVMSLDEATGTIFEDSNFVGGISNNDPVPVPVAVEDEREPTFAPTNMDMDIDDDDELFVDDDEIIDDVPADTPVVDPTEEHFFNPIGLQISGPAYAGGIVYDSYDNTVLLAGATYMDTNSGLNPTSLCFTGVVNLDNGNLITRTPRGSQNLEEACNAITFDTNRNAAYTIGVAEMDDQGEFGAGGAGGSSWVQGESDAEAGGLILQLNADVELIGGNHIVNYPAVYPVSVVTHPFDKDSLFVASIATKRTEINDEYTASGTSYPKFMDSVNRKYGSDFFLMINKYKVNNVPKQAAPVVLENDEVPNTLDDTWFVDFGVDTDVGLDVGGMVMAGNGNVLVVVGSTRGQGGVFEVNDNEGVADMDGFVLKVNPEDGKLLVPSIGNKSTTRLDSVNKKDDWILNICNDRFDHDAFYVVGKTMGKIRDIPDDQQPPEGSVHAYVAKVDLKTLGAMWLKHFTMKMPGGGPVEAEALACTVTPDSNGRNVVYVGGTIQDGAEMDGQGGNGKKSYGKDDIFVASMDGGTGEVNWIQQMGTSENDRFACGQGLDVDSFGNAIVYAETGGNFYDQHEGNPDAPDLVVMTVNKKDGSFLFPTTQGESVGNDNQVDNPPDMAGDGDGVVPDSSVAIQSNYGAPSYAGGMTYDSYTNAMYVTGATYASAKSSQCFFAVATLPRLNFKQEEIYGTNRTPEACSAISLTDYNGKSEAIIVGSSEKSGLMDDLRTARRATQYGMILDLANNGGSFELVGGAVIDDEKVQYPIQVITNDNKQVFVVSLASRDDKVSADFEKADSKKFPNFTTGGVVKYGTQYEILVERHTINRADDMPPGSIDSTMNLDWRKPLETANQKSIFVSGMAMVDNGDALIVVGSTLSSSGDGDFDGIMAKVSTANGSFASEGDEARSVAYFSSITGDDDWISNVCTDPDDGNSFYIVGATGGEMDDSVIKSDSDATVHAVVSKIQTNTLAILWTTQFAVTHSSGSTEKEAASVALGCAVIPGQGRIYIAGDVENGAILEGFTESAGGDDIFVAMLQTDSGNKIWTKQVGSNGDDRIARGGGIASDTNGNAVVFGDTNGDFHRIRDTPYEHSDIFLMVFNQENGASQPSLSKQSSNPNDNADDSASAPSEWFGPSVQSGMAPKLLYSIISASVILFLALFICCCIRYRTKKRSETNKKNSIFTYLQQFAVEDIDLRKSPPGGWHGTYLNKLSHGVNTAAVVVEKYEDEDDEDDLKLFESAKMVQSGVATPPDSLFTDNTSAPALGSDYKDDPDYAVGDEGDDILTTRSDNNGKRASFSIV</sequence>
<dbReference type="EMBL" id="KV784386">
    <property type="protein sequence ID" value="OEU07361.1"/>
    <property type="molecule type" value="Genomic_DNA"/>
</dbReference>
<reference evidence="3 4" key="1">
    <citation type="submission" date="2016-09" db="EMBL/GenBank/DDBJ databases">
        <title>Extensive genetic diversity and differential bi-allelic expression allows diatom success in the polar Southern Ocean.</title>
        <authorList>
            <consortium name="DOE Joint Genome Institute"/>
            <person name="Mock T."/>
            <person name="Otillar R.P."/>
            <person name="Strauss J."/>
            <person name="Dupont C."/>
            <person name="Frickenhaus S."/>
            <person name="Maumus F."/>
            <person name="Mcmullan M."/>
            <person name="Sanges R."/>
            <person name="Schmutz J."/>
            <person name="Toseland A."/>
            <person name="Valas R."/>
            <person name="Veluchamy A."/>
            <person name="Ward B.J."/>
            <person name="Allen A."/>
            <person name="Barry K."/>
            <person name="Falciatore A."/>
            <person name="Ferrante M."/>
            <person name="Fortunato A.E."/>
            <person name="Gloeckner G."/>
            <person name="Gruber A."/>
            <person name="Hipkin R."/>
            <person name="Janech M."/>
            <person name="Kroth P."/>
            <person name="Leese F."/>
            <person name="Lindquist E."/>
            <person name="Lyon B.R."/>
            <person name="Martin J."/>
            <person name="Mayer C."/>
            <person name="Parker M."/>
            <person name="Quesneville H."/>
            <person name="Raymond J."/>
            <person name="Uhlig C."/>
            <person name="Valentin K.U."/>
            <person name="Worden A.Z."/>
            <person name="Armbrust E.V."/>
            <person name="Bowler C."/>
            <person name="Green B."/>
            <person name="Moulton V."/>
            <person name="Van Oosterhout C."/>
            <person name="Grigoriev I."/>
        </authorList>
    </citation>
    <scope>NUCLEOTIDE SEQUENCE [LARGE SCALE GENOMIC DNA]</scope>
    <source>
        <strain evidence="3 4">CCMP1102</strain>
    </source>
</reference>
<organism evidence="3 4">
    <name type="scientific">Fragilariopsis cylindrus CCMP1102</name>
    <dbReference type="NCBI Taxonomy" id="635003"/>
    <lineage>
        <taxon>Eukaryota</taxon>
        <taxon>Sar</taxon>
        <taxon>Stramenopiles</taxon>
        <taxon>Ochrophyta</taxon>
        <taxon>Bacillariophyta</taxon>
        <taxon>Bacillariophyceae</taxon>
        <taxon>Bacillariophycidae</taxon>
        <taxon>Bacillariales</taxon>
        <taxon>Bacillariaceae</taxon>
        <taxon>Fragilariopsis</taxon>
    </lineage>
</organism>
<gene>
    <name evidence="3" type="ORF">FRACYDRAFT_264939</name>
</gene>
<keyword evidence="2" id="KW-1133">Transmembrane helix</keyword>
<accession>A0A1E7EN75</accession>
<feature type="transmembrane region" description="Helical" evidence="2">
    <location>
        <begin position="1727"/>
        <end position="1750"/>
    </location>
</feature>
<dbReference type="InParanoid" id="A0A1E7EN75"/>
<keyword evidence="4" id="KW-1185">Reference proteome</keyword>
<dbReference type="OrthoDB" id="193556at2759"/>
<protein>
    <submittedName>
        <fullName evidence="3">Uncharacterized protein</fullName>
    </submittedName>
</protein>